<evidence type="ECO:0000313" key="13">
    <source>
        <dbReference type="EMBL" id="RBP16455.1"/>
    </source>
</evidence>
<feature type="active site" description="Acyl-ester intermediate" evidence="7">
    <location>
        <position position="55"/>
    </location>
</feature>
<dbReference type="InterPro" id="IPR001967">
    <property type="entry name" value="Peptidase_S11_N"/>
</dbReference>
<feature type="active site" description="Proton acceptor" evidence="7">
    <location>
        <position position="58"/>
    </location>
</feature>
<dbReference type="PRINTS" id="PR00725">
    <property type="entry name" value="DADACBPTASE1"/>
</dbReference>
<dbReference type="OrthoDB" id="5291989at2"/>
<name>A0A366FRU2_9HYPH</name>
<dbReference type="GO" id="GO:0008360">
    <property type="term" value="P:regulation of cell shape"/>
    <property type="evidence" value="ECO:0007669"/>
    <property type="project" value="UniProtKB-KW"/>
</dbReference>
<keyword evidence="13" id="KW-0121">Carboxypeptidase</keyword>
<dbReference type="GO" id="GO:0071555">
    <property type="term" value="P:cell wall organization"/>
    <property type="evidence" value="ECO:0007669"/>
    <property type="project" value="UniProtKB-KW"/>
</dbReference>
<keyword evidence="14" id="KW-1185">Reference proteome</keyword>
<evidence type="ECO:0000259" key="12">
    <source>
        <dbReference type="Pfam" id="PF00768"/>
    </source>
</evidence>
<keyword evidence="2 11" id="KW-0732">Signal</keyword>
<dbReference type="InterPro" id="IPR012338">
    <property type="entry name" value="Beta-lactam/transpept-like"/>
</dbReference>
<organism evidence="13 14">
    <name type="scientific">Roseiarcus fermentans</name>
    <dbReference type="NCBI Taxonomy" id="1473586"/>
    <lineage>
        <taxon>Bacteria</taxon>
        <taxon>Pseudomonadati</taxon>
        <taxon>Pseudomonadota</taxon>
        <taxon>Alphaproteobacteria</taxon>
        <taxon>Hyphomicrobiales</taxon>
        <taxon>Roseiarcaceae</taxon>
        <taxon>Roseiarcus</taxon>
    </lineage>
</organism>
<keyword evidence="4" id="KW-0133">Cell shape</keyword>
<keyword evidence="5" id="KW-0573">Peptidoglycan synthesis</keyword>
<evidence type="ECO:0000256" key="5">
    <source>
        <dbReference type="ARBA" id="ARBA00022984"/>
    </source>
</evidence>
<gene>
    <name evidence="13" type="ORF">DFR50_10598</name>
</gene>
<dbReference type="GO" id="GO:0006508">
    <property type="term" value="P:proteolysis"/>
    <property type="evidence" value="ECO:0007669"/>
    <property type="project" value="InterPro"/>
</dbReference>
<evidence type="ECO:0000256" key="1">
    <source>
        <dbReference type="ARBA" id="ARBA00007164"/>
    </source>
</evidence>
<feature type="domain" description="Peptidase S11 D-alanyl-D-alanine carboxypeptidase A N-terminal" evidence="12">
    <location>
        <begin position="22"/>
        <end position="247"/>
    </location>
</feature>
<dbReference type="GO" id="GO:0009252">
    <property type="term" value="P:peptidoglycan biosynthetic process"/>
    <property type="evidence" value="ECO:0007669"/>
    <property type="project" value="UniProtKB-KW"/>
</dbReference>
<dbReference type="SUPFAM" id="SSF56601">
    <property type="entry name" value="beta-lactamase/transpeptidase-like"/>
    <property type="match status" value="1"/>
</dbReference>
<keyword evidence="3" id="KW-0378">Hydrolase</keyword>
<evidence type="ECO:0000256" key="7">
    <source>
        <dbReference type="PIRSR" id="PIRSR618044-1"/>
    </source>
</evidence>
<dbReference type="PANTHER" id="PTHR21581">
    <property type="entry name" value="D-ALANYL-D-ALANINE CARBOXYPEPTIDASE"/>
    <property type="match status" value="1"/>
</dbReference>
<feature type="binding site" evidence="8">
    <location>
        <position position="217"/>
    </location>
    <ligand>
        <name>substrate</name>
    </ligand>
</feature>
<accession>A0A366FRU2</accession>
<evidence type="ECO:0000256" key="2">
    <source>
        <dbReference type="ARBA" id="ARBA00022729"/>
    </source>
</evidence>
<evidence type="ECO:0000256" key="8">
    <source>
        <dbReference type="PIRSR" id="PIRSR618044-2"/>
    </source>
</evidence>
<dbReference type="AlphaFoldDB" id="A0A366FRU2"/>
<feature type="region of interest" description="Disordered" evidence="10">
    <location>
        <begin position="389"/>
        <end position="474"/>
    </location>
</feature>
<evidence type="ECO:0000256" key="6">
    <source>
        <dbReference type="ARBA" id="ARBA00023316"/>
    </source>
</evidence>
<comment type="caution">
    <text evidence="13">The sequence shown here is derived from an EMBL/GenBank/DDBJ whole genome shotgun (WGS) entry which is preliminary data.</text>
</comment>
<proteinExistence type="inferred from homology"/>
<dbReference type="PANTHER" id="PTHR21581:SF6">
    <property type="entry name" value="TRAFFICKING PROTEIN PARTICLE COMPLEX SUBUNIT 12"/>
    <property type="match status" value="1"/>
</dbReference>
<evidence type="ECO:0000256" key="11">
    <source>
        <dbReference type="SAM" id="SignalP"/>
    </source>
</evidence>
<evidence type="ECO:0000256" key="3">
    <source>
        <dbReference type="ARBA" id="ARBA00022801"/>
    </source>
</evidence>
<comment type="similarity">
    <text evidence="1 9">Belongs to the peptidase S11 family.</text>
</comment>
<sequence>MPFGVSSVVARLAAVALAVTATAASASDAPYLVADIDSGQVLIQNNATAEWYPASTTKLMTVYVALDAVRAGRLTMETPLVVSARAASQQPSKMGFRPGTEVTLDNALKMLMVKSPNDIAVTVAEGVSGSVEAFAGEMNAAAERLGLHESHFVNPNGLHNANHMSSARDMALIARALLKEFPQEAGLFSIGALQLDQQIIRNHNGLLGRYPGVDGMKTGFTCPAGFNIVATANHSGRHLVAVVFGAPSARLRNQETADLFDRGFAMWGGGSGSLDSLPSSGGSAPSRSANVCLHRSAAAVVAEEEDGGGEQAGIRSVGRGGGATVVVAAAGAPTHTELTDERPQFDPVPIFVGPVAGWTGPVLGPRKVAAVAALPADAKAYAGDKPGAVEQALAPDGPDAPQALAGAVRTPAPEGTRHHPKSKRVAAVGDAGPSEKPKAGAGPAEVKRAAAKPGKAAEAKAQPVKPPPRPSDDQ</sequence>
<dbReference type="Proteomes" id="UP000253529">
    <property type="component" value="Unassembled WGS sequence"/>
</dbReference>
<evidence type="ECO:0000313" key="14">
    <source>
        <dbReference type="Proteomes" id="UP000253529"/>
    </source>
</evidence>
<dbReference type="Pfam" id="PF00768">
    <property type="entry name" value="Peptidase_S11"/>
    <property type="match status" value="1"/>
</dbReference>
<evidence type="ECO:0000256" key="4">
    <source>
        <dbReference type="ARBA" id="ARBA00022960"/>
    </source>
</evidence>
<dbReference type="Gene3D" id="3.40.710.10">
    <property type="entry name" value="DD-peptidase/beta-lactamase superfamily"/>
    <property type="match status" value="1"/>
</dbReference>
<keyword evidence="13" id="KW-0645">Protease</keyword>
<feature type="chain" id="PRO_5016867156" evidence="11">
    <location>
        <begin position="27"/>
        <end position="474"/>
    </location>
</feature>
<dbReference type="EMBL" id="QNRK01000005">
    <property type="protein sequence ID" value="RBP16455.1"/>
    <property type="molecule type" value="Genomic_DNA"/>
</dbReference>
<feature type="active site" evidence="7">
    <location>
        <position position="115"/>
    </location>
</feature>
<reference evidence="13 14" key="1">
    <citation type="submission" date="2018-06" db="EMBL/GenBank/DDBJ databases">
        <title>Genomic Encyclopedia of Type Strains, Phase IV (KMG-IV): sequencing the most valuable type-strain genomes for metagenomic binning, comparative biology and taxonomic classification.</title>
        <authorList>
            <person name="Goeker M."/>
        </authorList>
    </citation>
    <scope>NUCLEOTIDE SEQUENCE [LARGE SCALE GENOMIC DNA]</scope>
    <source>
        <strain evidence="13 14">DSM 24875</strain>
    </source>
</reference>
<dbReference type="GO" id="GO:0009002">
    <property type="term" value="F:serine-type D-Ala-D-Ala carboxypeptidase activity"/>
    <property type="evidence" value="ECO:0007669"/>
    <property type="project" value="InterPro"/>
</dbReference>
<keyword evidence="6" id="KW-0961">Cell wall biogenesis/degradation</keyword>
<dbReference type="RefSeq" id="WP_113888253.1">
    <property type="nucleotide sequence ID" value="NZ_QNRK01000005.1"/>
</dbReference>
<evidence type="ECO:0000256" key="10">
    <source>
        <dbReference type="SAM" id="MobiDB-lite"/>
    </source>
</evidence>
<feature type="compositionally biased region" description="Pro residues" evidence="10">
    <location>
        <begin position="464"/>
        <end position="474"/>
    </location>
</feature>
<feature type="signal peptide" evidence="11">
    <location>
        <begin position="1"/>
        <end position="26"/>
    </location>
</feature>
<evidence type="ECO:0000256" key="9">
    <source>
        <dbReference type="RuleBase" id="RU004016"/>
    </source>
</evidence>
<feature type="compositionally biased region" description="Low complexity" evidence="10">
    <location>
        <begin position="451"/>
        <end position="461"/>
    </location>
</feature>
<protein>
    <submittedName>
        <fullName evidence="13">D-alanyl-D-alanine carboxypeptidase</fullName>
    </submittedName>
</protein>
<dbReference type="InterPro" id="IPR018044">
    <property type="entry name" value="Peptidase_S11"/>
</dbReference>